<dbReference type="InterPro" id="IPR013709">
    <property type="entry name" value="2-isopropylmalate_synth_dimer"/>
</dbReference>
<feature type="region of interest" description="Disordered" evidence="2">
    <location>
        <begin position="1"/>
        <end position="22"/>
    </location>
</feature>
<dbReference type="SMART" id="SM00917">
    <property type="entry name" value="LeuA_dimer"/>
    <property type="match status" value="1"/>
</dbReference>
<dbReference type="SUPFAM" id="SSF110921">
    <property type="entry name" value="2-isopropylmalate synthase LeuA, allosteric (dimerisation) domain"/>
    <property type="match status" value="1"/>
</dbReference>
<dbReference type="InterPro" id="IPR036230">
    <property type="entry name" value="LeuA_allosteric_dom_sf"/>
</dbReference>
<dbReference type="Proteomes" id="UP000186218">
    <property type="component" value="Unassembled WGS sequence"/>
</dbReference>
<name>A0A1N7F174_9NOCA</name>
<keyword evidence="1" id="KW-0808">Transferase</keyword>
<evidence type="ECO:0000313" key="4">
    <source>
        <dbReference type="EMBL" id="SIR94133.1"/>
    </source>
</evidence>
<dbReference type="EMBL" id="FTNT01000004">
    <property type="protein sequence ID" value="SIR94133.1"/>
    <property type="molecule type" value="Genomic_DNA"/>
</dbReference>
<dbReference type="Gene3D" id="3.30.160.270">
    <property type="match status" value="1"/>
</dbReference>
<sequence length="164" mass="17136">MNTLHCSTAHDTPLPELSTADPFVDRHGSPLPAALRSEAAGLSWESFAAVYRASGPYRLGSWSATAGPDDLCDYRATLGCGDEIVAVDERASGPIAAMSAILHRIGVGLDIVALHQRTTIDGVITFLGCERNGRRLWSMGQGADSAAASVDALIAGVNRFAQAA</sequence>
<dbReference type="STRING" id="1344003.SAMN05445060_1716"/>
<dbReference type="GO" id="GO:0003852">
    <property type="term" value="F:2-isopropylmalate synthase activity"/>
    <property type="evidence" value="ECO:0007669"/>
    <property type="project" value="InterPro"/>
</dbReference>
<feature type="domain" description="2-isopropylmalate synthase LeuA allosteric (dimerisation)" evidence="3">
    <location>
        <begin position="41"/>
        <end position="161"/>
    </location>
</feature>
<dbReference type="RefSeq" id="WP_076478529.1">
    <property type="nucleotide sequence ID" value="NZ_FTNT01000004.1"/>
</dbReference>
<dbReference type="OrthoDB" id="4773719at2"/>
<keyword evidence="5" id="KW-1185">Reference proteome</keyword>
<evidence type="ECO:0000259" key="3">
    <source>
        <dbReference type="SMART" id="SM00917"/>
    </source>
</evidence>
<evidence type="ECO:0000256" key="1">
    <source>
        <dbReference type="ARBA" id="ARBA00022679"/>
    </source>
</evidence>
<reference evidence="4 5" key="1">
    <citation type="submission" date="2017-01" db="EMBL/GenBank/DDBJ databases">
        <authorList>
            <person name="Mah S.A."/>
            <person name="Swanson W.J."/>
            <person name="Moy G.W."/>
            <person name="Vacquier V.D."/>
        </authorList>
    </citation>
    <scope>NUCLEOTIDE SEQUENCE [LARGE SCALE GENOMIC DNA]</scope>
    <source>
        <strain evidence="4 5">CPCC 203464</strain>
    </source>
</reference>
<gene>
    <name evidence="4" type="ORF">SAMN05445060_1716</name>
</gene>
<dbReference type="AlphaFoldDB" id="A0A1N7F174"/>
<proteinExistence type="predicted"/>
<feature type="compositionally biased region" description="Polar residues" evidence="2">
    <location>
        <begin position="1"/>
        <end position="10"/>
    </location>
</feature>
<evidence type="ECO:0000256" key="2">
    <source>
        <dbReference type="SAM" id="MobiDB-lite"/>
    </source>
</evidence>
<dbReference type="GO" id="GO:0009098">
    <property type="term" value="P:L-leucine biosynthetic process"/>
    <property type="evidence" value="ECO:0007669"/>
    <property type="project" value="InterPro"/>
</dbReference>
<organism evidence="4 5">
    <name type="scientific">Williamsia sterculiae</name>
    <dbReference type="NCBI Taxonomy" id="1344003"/>
    <lineage>
        <taxon>Bacteria</taxon>
        <taxon>Bacillati</taxon>
        <taxon>Actinomycetota</taxon>
        <taxon>Actinomycetes</taxon>
        <taxon>Mycobacteriales</taxon>
        <taxon>Nocardiaceae</taxon>
        <taxon>Williamsia</taxon>
    </lineage>
</organism>
<accession>A0A1N7F174</accession>
<evidence type="ECO:0000313" key="5">
    <source>
        <dbReference type="Proteomes" id="UP000186218"/>
    </source>
</evidence>
<protein>
    <recommendedName>
        <fullName evidence="3">2-isopropylmalate synthase LeuA allosteric (dimerisation) domain-containing protein</fullName>
    </recommendedName>
</protein>